<keyword evidence="12 16" id="KW-0830">Ubiquinone</keyword>
<evidence type="ECO:0000256" key="13">
    <source>
        <dbReference type="ARBA" id="ARBA00023128"/>
    </source>
</evidence>
<sequence>MFIITVMVLLVLLILSSFHYFQLSLDSVFMSSGMSGVLLWLSVLIILCASLASLNEKKPKYWYVMWAMMIILVMCFSVQNFISFYIFFESSLIPMLMFIISWGYQPERLQAGMYMLLYTVLGSMPMLLMMVMMYSYWGNMSIMTIKLLGMNSKMVIYLLFLLPFLVKLPVYGVHLWLPKAHVEAPLAGSMILAGVLLKLGGYGMYLLEMMLSMELAWSMVKLVIMYISLWGGLLASLMCLRQTDLKAMVAYSSIVHMGGVVLGILSMSFWGLESALITMFAHGYTSSAMFLMAFLTYQKVGTRSLYYFQGLLKVYPWISLFWFLWCCINMAAPPSVNLIGELFLIPTAYLISPIMLVILVLIMIMSVGYNMYMYSLVNHGSLKQFKLTNFSSKSMMYISLFIHLTPLWFLLSLEYFLI</sequence>
<dbReference type="EC" id="7.1.1.2" evidence="3 16"/>
<feature type="transmembrane region" description="Helical" evidence="16">
    <location>
        <begin position="348"/>
        <end position="374"/>
    </location>
</feature>
<evidence type="ECO:0000256" key="5">
    <source>
        <dbReference type="ARBA" id="ARBA00022448"/>
    </source>
</evidence>
<name>A0A343F259_9EUPU</name>
<dbReference type="PANTHER" id="PTHR43507">
    <property type="entry name" value="NADH-UBIQUINONE OXIDOREDUCTASE CHAIN 4"/>
    <property type="match status" value="1"/>
</dbReference>
<feature type="transmembrane region" description="Helical" evidence="16">
    <location>
        <begin position="156"/>
        <end position="177"/>
    </location>
</feature>
<dbReference type="GO" id="GO:0003954">
    <property type="term" value="F:NADH dehydrogenase activity"/>
    <property type="evidence" value="ECO:0007669"/>
    <property type="project" value="TreeGrafter"/>
</dbReference>
<keyword evidence="7 16" id="KW-0812">Transmembrane</keyword>
<evidence type="ECO:0000256" key="9">
    <source>
        <dbReference type="ARBA" id="ARBA00022982"/>
    </source>
</evidence>
<feature type="transmembrane region" description="Helical" evidence="16">
    <location>
        <begin position="317"/>
        <end position="336"/>
    </location>
</feature>
<dbReference type="RefSeq" id="YP_009444536.1">
    <property type="nucleotide sequence ID" value="NC_036381.1"/>
</dbReference>
<comment type="similarity">
    <text evidence="2 16">Belongs to the complex I subunit 4 family.</text>
</comment>
<dbReference type="CTD" id="4538"/>
<evidence type="ECO:0000256" key="1">
    <source>
        <dbReference type="ARBA" id="ARBA00004225"/>
    </source>
</evidence>
<dbReference type="EMBL" id="KY132095">
    <property type="protein sequence ID" value="ASP44429.1"/>
    <property type="molecule type" value="Genomic_DNA"/>
</dbReference>
<dbReference type="AlphaFoldDB" id="A0A343F259"/>
<dbReference type="GO" id="GO:0042773">
    <property type="term" value="P:ATP synthesis coupled electron transport"/>
    <property type="evidence" value="ECO:0007669"/>
    <property type="project" value="InterPro"/>
</dbReference>
<dbReference type="InterPro" id="IPR003918">
    <property type="entry name" value="NADH_UbQ_OxRdtase"/>
</dbReference>
<evidence type="ECO:0000256" key="7">
    <source>
        <dbReference type="ARBA" id="ARBA00022692"/>
    </source>
</evidence>
<organism evidence="18">
    <name type="scientific">Microceramus pontificus</name>
    <dbReference type="NCBI Taxonomy" id="513540"/>
    <lineage>
        <taxon>Eukaryota</taxon>
        <taxon>Metazoa</taxon>
        <taxon>Spiralia</taxon>
        <taxon>Lophotrochozoa</taxon>
        <taxon>Mollusca</taxon>
        <taxon>Gastropoda</taxon>
        <taxon>Heterobranchia</taxon>
        <taxon>Euthyneura</taxon>
        <taxon>Panpulmonata</taxon>
        <taxon>Eupulmonata</taxon>
        <taxon>Stylommatophora</taxon>
        <taxon>Helicina</taxon>
        <taxon>Urocoptoidea</taxon>
        <taxon>Urocoptidae</taxon>
        <taxon>Microceramus</taxon>
    </lineage>
</organism>
<keyword evidence="14 16" id="KW-0472">Membrane</keyword>
<feature type="domain" description="NADH:quinone oxidoreductase/Mrp antiporter transmembrane" evidence="17">
    <location>
        <begin position="80"/>
        <end position="362"/>
    </location>
</feature>
<comment type="function">
    <text evidence="16">Core subunit of the mitochondrial membrane respiratory chain NADH dehydrogenase (Complex I) which catalyzes electron transfer from NADH through the respiratory chain, using ubiquinone as an electron acceptor. Essential for the catalytic activity and assembly of complex I.</text>
</comment>
<keyword evidence="6 16" id="KW-0679">Respiratory chain</keyword>
<evidence type="ECO:0000256" key="15">
    <source>
        <dbReference type="ARBA" id="ARBA00049551"/>
    </source>
</evidence>
<keyword evidence="13 16" id="KW-0496">Mitochondrion</keyword>
<dbReference type="PRINTS" id="PR01437">
    <property type="entry name" value="NUOXDRDTASE4"/>
</dbReference>
<feature type="transmembrane region" description="Helical" evidence="16">
    <location>
        <begin position="219"/>
        <end position="240"/>
    </location>
</feature>
<dbReference type="GO" id="GO:0031966">
    <property type="term" value="C:mitochondrial membrane"/>
    <property type="evidence" value="ECO:0007669"/>
    <property type="project" value="UniProtKB-SubCell"/>
</dbReference>
<evidence type="ECO:0000256" key="8">
    <source>
        <dbReference type="ARBA" id="ARBA00022967"/>
    </source>
</evidence>
<proteinExistence type="inferred from homology"/>
<feature type="transmembrane region" description="Helical" evidence="16">
    <location>
        <begin position="247"/>
        <end position="270"/>
    </location>
</feature>
<feature type="transmembrane region" description="Helical" evidence="16">
    <location>
        <begin position="85"/>
        <end position="104"/>
    </location>
</feature>
<evidence type="ECO:0000256" key="10">
    <source>
        <dbReference type="ARBA" id="ARBA00022989"/>
    </source>
</evidence>
<dbReference type="InterPro" id="IPR001750">
    <property type="entry name" value="ND/Mrp_TM"/>
</dbReference>
<feature type="transmembrane region" description="Helical" evidence="16">
    <location>
        <begin position="61"/>
        <end position="79"/>
    </location>
</feature>
<keyword evidence="11 16" id="KW-0520">NAD</keyword>
<reference evidence="18" key="1">
    <citation type="submission" date="2016-11" db="EMBL/GenBank/DDBJ databases">
        <title>The complete mitochondrial genome of Microceramus pontificus (Gould, 1848) (Gastropoda: Stylommatophora: Urocoptidae).</title>
        <authorList>
            <person name="Harasewych M.G."/>
            <person name="Gonzalez V.L."/>
            <person name="Windsor A.M."/>
            <person name="Halloran M."/>
        </authorList>
    </citation>
    <scope>NUCLEOTIDE SEQUENCE</scope>
</reference>
<comment type="subcellular location">
    <subcellularLocation>
        <location evidence="1 16">Mitochondrion membrane</location>
        <topology evidence="1 16">Multi-pass membrane protein</topology>
    </subcellularLocation>
</comment>
<dbReference type="Pfam" id="PF00361">
    <property type="entry name" value="Proton_antipo_M"/>
    <property type="match status" value="1"/>
</dbReference>
<protein>
    <recommendedName>
        <fullName evidence="4 16">NADH-ubiquinone oxidoreductase chain 4</fullName>
        <ecNumber evidence="3 16">7.1.1.2</ecNumber>
    </recommendedName>
</protein>
<dbReference type="PANTHER" id="PTHR43507:SF20">
    <property type="entry name" value="NADH-UBIQUINONE OXIDOREDUCTASE CHAIN 4"/>
    <property type="match status" value="1"/>
</dbReference>
<geneLocation type="mitochondrion" evidence="18"/>
<feature type="transmembrane region" description="Helical" evidence="16">
    <location>
        <begin position="395"/>
        <end position="417"/>
    </location>
</feature>
<gene>
    <name evidence="18" type="primary">ND4</name>
</gene>
<dbReference type="GO" id="GO:0048039">
    <property type="term" value="F:ubiquinone binding"/>
    <property type="evidence" value="ECO:0007669"/>
    <property type="project" value="TreeGrafter"/>
</dbReference>
<evidence type="ECO:0000256" key="3">
    <source>
        <dbReference type="ARBA" id="ARBA00012944"/>
    </source>
</evidence>
<keyword evidence="8" id="KW-1278">Translocase</keyword>
<evidence type="ECO:0000256" key="11">
    <source>
        <dbReference type="ARBA" id="ARBA00023027"/>
    </source>
</evidence>
<feature type="transmembrane region" description="Helical" evidence="16">
    <location>
        <begin position="33"/>
        <end position="54"/>
    </location>
</feature>
<evidence type="ECO:0000256" key="4">
    <source>
        <dbReference type="ARBA" id="ARBA00021006"/>
    </source>
</evidence>
<accession>A0A343F259</accession>
<keyword evidence="10 16" id="KW-1133">Transmembrane helix</keyword>
<feature type="transmembrane region" description="Helical" evidence="16">
    <location>
        <begin position="184"/>
        <end position="207"/>
    </location>
</feature>
<evidence type="ECO:0000256" key="12">
    <source>
        <dbReference type="ARBA" id="ARBA00023075"/>
    </source>
</evidence>
<evidence type="ECO:0000256" key="2">
    <source>
        <dbReference type="ARBA" id="ARBA00009025"/>
    </source>
</evidence>
<evidence type="ECO:0000259" key="17">
    <source>
        <dbReference type="Pfam" id="PF00361"/>
    </source>
</evidence>
<keyword evidence="5 16" id="KW-0813">Transport</keyword>
<evidence type="ECO:0000256" key="14">
    <source>
        <dbReference type="ARBA" id="ARBA00023136"/>
    </source>
</evidence>
<evidence type="ECO:0000313" key="18">
    <source>
        <dbReference type="EMBL" id="ASP44429.1"/>
    </source>
</evidence>
<evidence type="ECO:0000256" key="16">
    <source>
        <dbReference type="RuleBase" id="RU003297"/>
    </source>
</evidence>
<feature type="transmembrane region" description="Helical" evidence="16">
    <location>
        <begin position="276"/>
        <end position="297"/>
    </location>
</feature>
<dbReference type="GO" id="GO:0015990">
    <property type="term" value="P:electron transport coupled proton transport"/>
    <property type="evidence" value="ECO:0007669"/>
    <property type="project" value="TreeGrafter"/>
</dbReference>
<feature type="transmembrane region" description="Helical" evidence="16">
    <location>
        <begin position="116"/>
        <end position="136"/>
    </location>
</feature>
<keyword evidence="9 16" id="KW-0249">Electron transport</keyword>
<comment type="catalytic activity">
    <reaction evidence="15 16">
        <text>a ubiquinone + NADH + 5 H(+)(in) = a ubiquinol + NAD(+) + 4 H(+)(out)</text>
        <dbReference type="Rhea" id="RHEA:29091"/>
        <dbReference type="Rhea" id="RHEA-COMP:9565"/>
        <dbReference type="Rhea" id="RHEA-COMP:9566"/>
        <dbReference type="ChEBI" id="CHEBI:15378"/>
        <dbReference type="ChEBI" id="CHEBI:16389"/>
        <dbReference type="ChEBI" id="CHEBI:17976"/>
        <dbReference type="ChEBI" id="CHEBI:57540"/>
        <dbReference type="ChEBI" id="CHEBI:57945"/>
        <dbReference type="EC" id="7.1.1.2"/>
    </reaction>
</comment>
<dbReference type="GO" id="GO:0008137">
    <property type="term" value="F:NADH dehydrogenase (ubiquinone) activity"/>
    <property type="evidence" value="ECO:0007669"/>
    <property type="project" value="UniProtKB-UniRule"/>
</dbReference>
<dbReference type="GeneID" id="35198873"/>
<evidence type="ECO:0000256" key="6">
    <source>
        <dbReference type="ARBA" id="ARBA00022660"/>
    </source>
</evidence>